<keyword evidence="3 4" id="KW-0808">Transferase</keyword>
<evidence type="ECO:0000256" key="1">
    <source>
        <dbReference type="ARBA" id="ARBA00007137"/>
    </source>
</evidence>
<organism evidence="4 5">
    <name type="scientific">Roseovarius albus</name>
    <dbReference type="NCBI Taxonomy" id="1247867"/>
    <lineage>
        <taxon>Bacteria</taxon>
        <taxon>Pseudomonadati</taxon>
        <taxon>Pseudomonadota</taxon>
        <taxon>Alphaproteobacteria</taxon>
        <taxon>Rhodobacterales</taxon>
        <taxon>Roseobacteraceae</taxon>
        <taxon>Roseovarius</taxon>
    </lineage>
</organism>
<evidence type="ECO:0000256" key="3">
    <source>
        <dbReference type="ARBA" id="ARBA00022679"/>
    </source>
</evidence>
<dbReference type="GO" id="GO:0008168">
    <property type="term" value="F:methyltransferase activity"/>
    <property type="evidence" value="ECO:0007669"/>
    <property type="project" value="UniProtKB-KW"/>
</dbReference>
<dbReference type="EMBL" id="FWFX01000004">
    <property type="protein sequence ID" value="SLN34703.1"/>
    <property type="molecule type" value="Genomic_DNA"/>
</dbReference>
<dbReference type="InterPro" id="IPR010426">
    <property type="entry name" value="MTTB_MeTrfase"/>
</dbReference>
<dbReference type="InterPro" id="IPR038601">
    <property type="entry name" value="MttB-like_sf"/>
</dbReference>
<accession>A0A1X6YY50</accession>
<name>A0A1X6YY50_9RHOB</name>
<dbReference type="Gene3D" id="3.20.20.480">
    <property type="entry name" value="Trimethylamine methyltransferase-like"/>
    <property type="match status" value="1"/>
</dbReference>
<comment type="similarity">
    <text evidence="1">Belongs to the trimethylamine methyltransferase family.</text>
</comment>
<proteinExistence type="inferred from homology"/>
<keyword evidence="2 4" id="KW-0489">Methyltransferase</keyword>
<sequence length="368" mass="39689">MQPFLPVYAPLSDQQIKHIEDMADQVLAEVGVILQDDPISHEAMAAVGARIESDKVFTKGDDLRALIAQAPRQFTWYGQSPECDVVIGEKPLYAPTYGPPVVETHDENRHQATMADYEALVLLCDRSELLGTTGSLLTIPHDVPEEARPIAMARAHLEHSKKPMCGSIISEQALRDVAHEVGTDPSKCHLMHMINTTPPLVIQPNPLRCLRAAVELGQGNMVASYMMMGATAPVSIMGALAQGLAEIMVGLALTQIYRPGAPVVGGLFATPFEMQQMGPMFGSPQSQLVQIAGAQLVRRLGVPCRGDGMLSSSKLNDAQAGYEGAITLAASQLCQADFILHSIGWSEFGRSYNFDKCLADEALILSSI</sequence>
<evidence type="ECO:0000313" key="5">
    <source>
        <dbReference type="Proteomes" id="UP000193061"/>
    </source>
</evidence>
<dbReference type="GO" id="GO:0015948">
    <property type="term" value="P:methanogenesis"/>
    <property type="evidence" value="ECO:0007669"/>
    <property type="project" value="InterPro"/>
</dbReference>
<dbReference type="GO" id="GO:0032259">
    <property type="term" value="P:methylation"/>
    <property type="evidence" value="ECO:0007669"/>
    <property type="project" value="UniProtKB-KW"/>
</dbReference>
<protein>
    <submittedName>
        <fullName evidence="4">Trimethylamine methyltransferase (MTTB)</fullName>
    </submittedName>
</protein>
<dbReference type="RefSeq" id="WP_085805146.1">
    <property type="nucleotide sequence ID" value="NZ_FWFX01000004.1"/>
</dbReference>
<evidence type="ECO:0000256" key="2">
    <source>
        <dbReference type="ARBA" id="ARBA00022603"/>
    </source>
</evidence>
<dbReference type="AlphaFoldDB" id="A0A1X6YY50"/>
<reference evidence="4 5" key="1">
    <citation type="submission" date="2017-03" db="EMBL/GenBank/DDBJ databases">
        <authorList>
            <person name="Afonso C.L."/>
            <person name="Miller P.J."/>
            <person name="Scott M.A."/>
            <person name="Spackman E."/>
            <person name="Goraichik I."/>
            <person name="Dimitrov K.M."/>
            <person name="Suarez D.L."/>
            <person name="Swayne D.E."/>
        </authorList>
    </citation>
    <scope>NUCLEOTIDE SEQUENCE [LARGE SCALE GENOMIC DNA]</scope>
    <source>
        <strain evidence="4 5">CECT 7450</strain>
    </source>
</reference>
<dbReference type="OrthoDB" id="7811620at2"/>
<evidence type="ECO:0000313" key="4">
    <source>
        <dbReference type="EMBL" id="SLN34703.1"/>
    </source>
</evidence>
<keyword evidence="5" id="KW-1185">Reference proteome</keyword>
<gene>
    <name evidence="4" type="ORF">ROA7450_01595</name>
</gene>
<dbReference type="Proteomes" id="UP000193061">
    <property type="component" value="Unassembled WGS sequence"/>
</dbReference>
<dbReference type="Pfam" id="PF06253">
    <property type="entry name" value="MTTB"/>
    <property type="match status" value="1"/>
</dbReference>